<dbReference type="Proteomes" id="UP001430193">
    <property type="component" value="Unassembled WGS sequence"/>
</dbReference>
<proteinExistence type="predicted"/>
<evidence type="ECO:0008006" key="3">
    <source>
        <dbReference type="Google" id="ProtNLM"/>
    </source>
</evidence>
<name>A0ABS2KK68_9GAMM</name>
<dbReference type="EMBL" id="JADIKF010000040">
    <property type="protein sequence ID" value="MBM7131556.1"/>
    <property type="molecule type" value="Genomic_DNA"/>
</dbReference>
<sequence length="124" mass="13222">MPSLNVSRVLLSREFVDRTLVCLRNAQTVSEGGIATNTQTSTPFFGVVTSDRGDVLTRLAQGSHVTGTIYVHSQFALSAGAAGQDADIVQWNGRQFTVTDVNNYSTYGAGFTCARCEPVSLQGS</sequence>
<evidence type="ECO:0000313" key="2">
    <source>
        <dbReference type="Proteomes" id="UP001430193"/>
    </source>
</evidence>
<accession>A0ABS2KK68</accession>
<gene>
    <name evidence="1" type="ORF">ISS99_18700</name>
</gene>
<keyword evidence="2" id="KW-1185">Reference proteome</keyword>
<dbReference type="RefSeq" id="WP_204633115.1">
    <property type="nucleotide sequence ID" value="NZ_BSOC01000001.1"/>
</dbReference>
<protein>
    <recommendedName>
        <fullName evidence="3">Head-tail adaptor protein</fullName>
    </recommendedName>
</protein>
<evidence type="ECO:0000313" key="1">
    <source>
        <dbReference type="EMBL" id="MBM7131556.1"/>
    </source>
</evidence>
<comment type="caution">
    <text evidence="1">The sequence shown here is derived from an EMBL/GenBank/DDBJ whole genome shotgun (WGS) entry which is preliminary data.</text>
</comment>
<reference evidence="1" key="1">
    <citation type="submission" date="2020-10" db="EMBL/GenBank/DDBJ databases">
        <title>Phylogeny of dyella-like bacteria.</title>
        <authorList>
            <person name="Fu J."/>
        </authorList>
    </citation>
    <scope>NUCLEOTIDE SEQUENCE</scope>
    <source>
        <strain evidence="1">DHON07</strain>
    </source>
</reference>
<organism evidence="1 2">
    <name type="scientific">Dyella mobilis</name>
    <dbReference type="NCBI Taxonomy" id="1849582"/>
    <lineage>
        <taxon>Bacteria</taxon>
        <taxon>Pseudomonadati</taxon>
        <taxon>Pseudomonadota</taxon>
        <taxon>Gammaproteobacteria</taxon>
        <taxon>Lysobacterales</taxon>
        <taxon>Rhodanobacteraceae</taxon>
        <taxon>Dyella</taxon>
    </lineage>
</organism>